<keyword evidence="4" id="KW-1003">Cell membrane</keyword>
<dbReference type="Pfam" id="PF01032">
    <property type="entry name" value="FecCD"/>
    <property type="match status" value="1"/>
</dbReference>
<dbReference type="HOGENOM" id="CLU_013016_3_0_9"/>
<protein>
    <submittedName>
        <fullName evidence="9">Transport system permease protein</fullName>
    </submittedName>
</protein>
<organism evidence="9 10">
    <name type="scientific">Lacrimispora saccharolytica (strain ATCC 35040 / DSM 2544 / NRCC 2533 / WM1)</name>
    <name type="common">Clostridium saccharolyticum</name>
    <dbReference type="NCBI Taxonomy" id="610130"/>
    <lineage>
        <taxon>Bacteria</taxon>
        <taxon>Bacillati</taxon>
        <taxon>Bacillota</taxon>
        <taxon>Clostridia</taxon>
        <taxon>Lachnospirales</taxon>
        <taxon>Lachnospiraceae</taxon>
        <taxon>Lacrimispora</taxon>
    </lineage>
</organism>
<keyword evidence="5 8" id="KW-0812">Transmembrane</keyword>
<dbReference type="AlphaFoldDB" id="D9R6J9"/>
<sequence length="317" mass="34172">MKKFIYILAIIVLGVFSLFIGVKDLSLQSLFTTPDQMKIMVVSRIPRLVSILVAGMGMAVSGVIMQMLASNRYISPSTGSTTEWAKLGVLTAVLLFPGATPAVKMLIAFGAAFLGTMLFLRLLQAIRLKDAALIPLVGILFGNVVGAVTTFIAYRHDLIQNITSWMQGSFTMVLRGRYELLYLGLPFLALAMIFASRFTVVAMGKDISRNLGIPYFSTVQVGLSIVAVMTSVVVVSVGAIPFIGIVIPNLVRLYCGDHLPKSIVDIALLGGLFLLACDIISRLIIFPFEIPISVTVGVIGCGLFLALLAGRRFYEAA</sequence>
<dbReference type="Proteomes" id="UP000001662">
    <property type="component" value="Chromosome"/>
</dbReference>
<dbReference type="PaxDb" id="610130-Closa_2869"/>
<keyword evidence="10" id="KW-1185">Reference proteome</keyword>
<evidence type="ECO:0000313" key="9">
    <source>
        <dbReference type="EMBL" id="ADL05409.1"/>
    </source>
</evidence>
<dbReference type="RefSeq" id="WP_013273493.1">
    <property type="nucleotide sequence ID" value="NC_014376.1"/>
</dbReference>
<dbReference type="PANTHER" id="PTHR30472">
    <property type="entry name" value="FERRIC ENTEROBACTIN TRANSPORT SYSTEM PERMEASE PROTEIN"/>
    <property type="match status" value="1"/>
</dbReference>
<dbReference type="GO" id="GO:0005886">
    <property type="term" value="C:plasma membrane"/>
    <property type="evidence" value="ECO:0007669"/>
    <property type="project" value="UniProtKB-SubCell"/>
</dbReference>
<dbReference type="OrthoDB" id="9811975at2"/>
<dbReference type="SUPFAM" id="SSF81345">
    <property type="entry name" value="ABC transporter involved in vitamin B12 uptake, BtuC"/>
    <property type="match status" value="1"/>
</dbReference>
<keyword evidence="7 8" id="KW-0472">Membrane</keyword>
<proteinExistence type="inferred from homology"/>
<evidence type="ECO:0000313" key="10">
    <source>
        <dbReference type="Proteomes" id="UP000001662"/>
    </source>
</evidence>
<feature type="transmembrane region" description="Helical" evidence="8">
    <location>
        <begin position="48"/>
        <end position="69"/>
    </location>
</feature>
<accession>D9R6J9</accession>
<feature type="transmembrane region" description="Helical" evidence="8">
    <location>
        <begin position="180"/>
        <end position="203"/>
    </location>
</feature>
<dbReference type="STRING" id="610130.Closa_2869"/>
<comment type="similarity">
    <text evidence="2">Belongs to the binding-protein-dependent transport system permease family. FecCD subfamily.</text>
</comment>
<keyword evidence="6 8" id="KW-1133">Transmembrane helix</keyword>
<feature type="transmembrane region" description="Helical" evidence="8">
    <location>
        <begin position="106"/>
        <end position="126"/>
    </location>
</feature>
<evidence type="ECO:0000256" key="4">
    <source>
        <dbReference type="ARBA" id="ARBA00022475"/>
    </source>
</evidence>
<feature type="transmembrane region" description="Helical" evidence="8">
    <location>
        <begin position="132"/>
        <end position="154"/>
    </location>
</feature>
<name>D9R6J9_LACSW</name>
<evidence type="ECO:0000256" key="2">
    <source>
        <dbReference type="ARBA" id="ARBA00007935"/>
    </source>
</evidence>
<keyword evidence="3" id="KW-0813">Transport</keyword>
<dbReference type="Gene3D" id="1.10.3470.10">
    <property type="entry name" value="ABC transporter involved in vitamin B12 uptake, BtuC"/>
    <property type="match status" value="1"/>
</dbReference>
<evidence type="ECO:0000256" key="7">
    <source>
        <dbReference type="ARBA" id="ARBA00023136"/>
    </source>
</evidence>
<dbReference type="eggNOG" id="COG4606">
    <property type="taxonomic scope" value="Bacteria"/>
</dbReference>
<feature type="transmembrane region" description="Helical" evidence="8">
    <location>
        <begin position="263"/>
        <end position="284"/>
    </location>
</feature>
<dbReference type="GO" id="GO:0033214">
    <property type="term" value="P:siderophore-iron import into cell"/>
    <property type="evidence" value="ECO:0007669"/>
    <property type="project" value="TreeGrafter"/>
</dbReference>
<dbReference type="EMBL" id="CP002109">
    <property type="protein sequence ID" value="ADL05409.1"/>
    <property type="molecule type" value="Genomic_DNA"/>
</dbReference>
<comment type="subcellular location">
    <subcellularLocation>
        <location evidence="1">Cell membrane</location>
        <topology evidence="1">Multi-pass membrane protein</topology>
    </subcellularLocation>
</comment>
<dbReference type="InterPro" id="IPR037294">
    <property type="entry name" value="ABC_BtuC-like"/>
</dbReference>
<evidence type="ECO:0000256" key="8">
    <source>
        <dbReference type="SAM" id="Phobius"/>
    </source>
</evidence>
<evidence type="ECO:0000256" key="1">
    <source>
        <dbReference type="ARBA" id="ARBA00004651"/>
    </source>
</evidence>
<feature type="transmembrane region" description="Helical" evidence="8">
    <location>
        <begin position="6"/>
        <end position="27"/>
    </location>
</feature>
<feature type="transmembrane region" description="Helical" evidence="8">
    <location>
        <begin position="223"/>
        <end position="251"/>
    </location>
</feature>
<reference evidence="9" key="1">
    <citation type="submission" date="2010-07" db="EMBL/GenBank/DDBJ databases">
        <title>Complete sequence of Clostridium saccharolyticum WM1.</title>
        <authorList>
            <consortium name="US DOE Joint Genome Institute"/>
            <person name="Lucas S."/>
            <person name="Copeland A."/>
            <person name="Lapidus A."/>
            <person name="Cheng J.-F."/>
            <person name="Bruce D."/>
            <person name="Goodwin L."/>
            <person name="Pitluck S."/>
            <person name="Chertkov O."/>
            <person name="Detter J.C."/>
            <person name="Han C."/>
            <person name="Tapia R."/>
            <person name="Land M."/>
            <person name="Hauser L."/>
            <person name="Chang Y.-J."/>
            <person name="Jeffries C."/>
            <person name="Kyrpides N."/>
            <person name="Ivanova N."/>
            <person name="Mikhailova N."/>
            <person name="Mouttaki H."/>
            <person name="Lin L."/>
            <person name="Zhou J."/>
            <person name="Hemme C.L."/>
            <person name="Woyke T."/>
        </authorList>
    </citation>
    <scope>NUCLEOTIDE SEQUENCE [LARGE SCALE GENOMIC DNA]</scope>
    <source>
        <strain evidence="9">WM1</strain>
    </source>
</reference>
<evidence type="ECO:0000256" key="6">
    <source>
        <dbReference type="ARBA" id="ARBA00022989"/>
    </source>
</evidence>
<evidence type="ECO:0000256" key="5">
    <source>
        <dbReference type="ARBA" id="ARBA00022692"/>
    </source>
</evidence>
<dbReference type="InterPro" id="IPR000522">
    <property type="entry name" value="ABC_transptr_permease_BtuC"/>
</dbReference>
<dbReference type="GO" id="GO:0022857">
    <property type="term" value="F:transmembrane transporter activity"/>
    <property type="evidence" value="ECO:0007669"/>
    <property type="project" value="InterPro"/>
</dbReference>
<dbReference type="KEGG" id="csh:Closa_2869"/>
<evidence type="ECO:0000256" key="3">
    <source>
        <dbReference type="ARBA" id="ARBA00022448"/>
    </source>
</evidence>
<gene>
    <name evidence="9" type="ordered locus">Closa_2869</name>
</gene>
<feature type="transmembrane region" description="Helical" evidence="8">
    <location>
        <begin position="290"/>
        <end position="310"/>
    </location>
</feature>
<dbReference type="PANTHER" id="PTHR30472:SF27">
    <property type="entry name" value="PETROBACTIN IMPORT SYSTEM PERMEASE PROTEIN YCLN"/>
    <property type="match status" value="1"/>
</dbReference>